<keyword evidence="4" id="KW-0408">Iron</keyword>
<dbReference type="PANTHER" id="PTHR43409:SF15">
    <property type="entry name" value="PUTATIVE-RELATED"/>
    <property type="match status" value="1"/>
</dbReference>
<keyword evidence="5" id="KW-0411">Iron-sulfur</keyword>
<evidence type="ECO:0000256" key="4">
    <source>
        <dbReference type="ARBA" id="ARBA00023004"/>
    </source>
</evidence>
<keyword evidence="3" id="KW-0479">Metal-binding</keyword>
<comment type="caution">
    <text evidence="8">The sequence shown here is derived from an EMBL/GenBank/DDBJ whole genome shotgun (WGS) entry which is preliminary data.</text>
</comment>
<dbReference type="GO" id="GO:0046872">
    <property type="term" value="F:metal ion binding"/>
    <property type="evidence" value="ECO:0007669"/>
    <property type="project" value="UniProtKB-KW"/>
</dbReference>
<dbReference type="SUPFAM" id="SSF52242">
    <property type="entry name" value="Cobalamin (vitamin B12)-binding domain"/>
    <property type="match status" value="1"/>
</dbReference>
<dbReference type="SFLD" id="SFLDS00029">
    <property type="entry name" value="Radical_SAM"/>
    <property type="match status" value="1"/>
</dbReference>
<dbReference type="InterPro" id="IPR036724">
    <property type="entry name" value="Cobalamin-bd_sf"/>
</dbReference>
<dbReference type="InterPro" id="IPR006158">
    <property type="entry name" value="Cobalamin-bd"/>
</dbReference>
<dbReference type="GO" id="GO:0005829">
    <property type="term" value="C:cytosol"/>
    <property type="evidence" value="ECO:0007669"/>
    <property type="project" value="TreeGrafter"/>
</dbReference>
<dbReference type="PROSITE" id="PS51332">
    <property type="entry name" value="B12_BINDING"/>
    <property type="match status" value="1"/>
</dbReference>
<gene>
    <name evidence="8" type="ORF">S06H3_06334</name>
</gene>
<dbReference type="EMBL" id="BARV01002456">
    <property type="protein sequence ID" value="GAH92207.1"/>
    <property type="molecule type" value="Genomic_DNA"/>
</dbReference>
<evidence type="ECO:0000256" key="5">
    <source>
        <dbReference type="ARBA" id="ARBA00023014"/>
    </source>
</evidence>
<dbReference type="SMART" id="SM00729">
    <property type="entry name" value="Elp3"/>
    <property type="match status" value="1"/>
</dbReference>
<protein>
    <submittedName>
        <fullName evidence="8">Uncharacterized protein</fullName>
    </submittedName>
</protein>
<dbReference type="InterPro" id="IPR007197">
    <property type="entry name" value="rSAM"/>
</dbReference>
<evidence type="ECO:0000256" key="1">
    <source>
        <dbReference type="ARBA" id="ARBA00001966"/>
    </source>
</evidence>
<dbReference type="GO" id="GO:0003824">
    <property type="term" value="F:catalytic activity"/>
    <property type="evidence" value="ECO:0007669"/>
    <property type="project" value="InterPro"/>
</dbReference>
<dbReference type="InterPro" id="IPR058240">
    <property type="entry name" value="rSAM_sf"/>
</dbReference>
<sequence length="320" mass="36784">RYGMPRKLFLKIINEIDKPDIIFITSTMTYWYPGVFEAIQILKEKFPKTKIILGGIYATLCEKHAKEYSGADIIFTGPSEKHLIKLISDLGYIQNTKLELDYVTPDFSSYKKLHYGVILTSRGCPFDCTYCATKFLCPKFLVLLNKAIIEQLTYFSGKTKNIAFFDDALLYNKNFPELLNEIIKRKYSINLHASNGLHCRYINEKIARLMFDANFKTIYLSLETTNPEVQKTTGGKVYTEEFINAVNTLTKNGFTPDSIHTYILFGMPGQGYEEIIDSIKLCHSIGVHSHLCEFSPIPHTSEFEKTGFSEADRIYELRMR</sequence>
<accession>X1JDY8</accession>
<dbReference type="CDD" id="cd01335">
    <property type="entry name" value="Radical_SAM"/>
    <property type="match status" value="1"/>
</dbReference>
<dbReference type="Pfam" id="PF04055">
    <property type="entry name" value="Radical_SAM"/>
    <property type="match status" value="1"/>
</dbReference>
<evidence type="ECO:0000256" key="3">
    <source>
        <dbReference type="ARBA" id="ARBA00022723"/>
    </source>
</evidence>
<dbReference type="Gene3D" id="3.80.30.20">
    <property type="entry name" value="tm_1862 like domain"/>
    <property type="match status" value="1"/>
</dbReference>
<proteinExistence type="predicted"/>
<dbReference type="AlphaFoldDB" id="X1JDY8"/>
<comment type="cofactor">
    <cofactor evidence="1">
        <name>[4Fe-4S] cluster</name>
        <dbReference type="ChEBI" id="CHEBI:49883"/>
    </cofactor>
</comment>
<organism evidence="8">
    <name type="scientific">marine sediment metagenome</name>
    <dbReference type="NCBI Taxonomy" id="412755"/>
    <lineage>
        <taxon>unclassified sequences</taxon>
        <taxon>metagenomes</taxon>
        <taxon>ecological metagenomes</taxon>
    </lineage>
</organism>
<feature type="domain" description="Radical SAM core" evidence="7">
    <location>
        <begin position="110"/>
        <end position="320"/>
    </location>
</feature>
<evidence type="ECO:0000259" key="7">
    <source>
        <dbReference type="PROSITE" id="PS51918"/>
    </source>
</evidence>
<reference evidence="8" key="1">
    <citation type="journal article" date="2014" name="Front. Microbiol.">
        <title>High frequency of phylogenetically diverse reductive dehalogenase-homologous genes in deep subseafloor sedimentary metagenomes.</title>
        <authorList>
            <person name="Kawai M."/>
            <person name="Futagami T."/>
            <person name="Toyoda A."/>
            <person name="Takaki Y."/>
            <person name="Nishi S."/>
            <person name="Hori S."/>
            <person name="Arai W."/>
            <person name="Tsubouchi T."/>
            <person name="Morono Y."/>
            <person name="Uchiyama I."/>
            <person name="Ito T."/>
            <person name="Fujiyama A."/>
            <person name="Inagaki F."/>
            <person name="Takami H."/>
        </authorList>
    </citation>
    <scope>NUCLEOTIDE SEQUENCE</scope>
    <source>
        <strain evidence="8">Expedition CK06-06</strain>
    </source>
</reference>
<dbReference type="InterPro" id="IPR023404">
    <property type="entry name" value="rSAM_horseshoe"/>
</dbReference>
<feature type="non-terminal residue" evidence="8">
    <location>
        <position position="1"/>
    </location>
</feature>
<evidence type="ECO:0000256" key="2">
    <source>
        <dbReference type="ARBA" id="ARBA00022691"/>
    </source>
</evidence>
<feature type="domain" description="B12-binding" evidence="6">
    <location>
        <begin position="1"/>
        <end position="97"/>
    </location>
</feature>
<dbReference type="PANTHER" id="PTHR43409">
    <property type="entry name" value="ANAEROBIC MAGNESIUM-PROTOPORPHYRIN IX MONOMETHYL ESTER CYCLASE-RELATED"/>
    <property type="match status" value="1"/>
</dbReference>
<dbReference type="InterPro" id="IPR051198">
    <property type="entry name" value="BchE-like"/>
</dbReference>
<dbReference type="GO" id="GO:0051536">
    <property type="term" value="F:iron-sulfur cluster binding"/>
    <property type="evidence" value="ECO:0007669"/>
    <property type="project" value="UniProtKB-KW"/>
</dbReference>
<name>X1JDY8_9ZZZZ</name>
<evidence type="ECO:0000259" key="6">
    <source>
        <dbReference type="PROSITE" id="PS51332"/>
    </source>
</evidence>
<evidence type="ECO:0000313" key="8">
    <source>
        <dbReference type="EMBL" id="GAH92207.1"/>
    </source>
</evidence>
<keyword evidence="2" id="KW-0949">S-adenosyl-L-methionine</keyword>
<dbReference type="InterPro" id="IPR006638">
    <property type="entry name" value="Elp3/MiaA/NifB-like_rSAM"/>
</dbReference>
<dbReference type="SFLD" id="SFLDG01082">
    <property type="entry name" value="B12-binding_domain_containing"/>
    <property type="match status" value="1"/>
</dbReference>
<dbReference type="SUPFAM" id="SSF102114">
    <property type="entry name" value="Radical SAM enzymes"/>
    <property type="match status" value="1"/>
</dbReference>
<dbReference type="GO" id="GO:0031419">
    <property type="term" value="F:cobalamin binding"/>
    <property type="evidence" value="ECO:0007669"/>
    <property type="project" value="InterPro"/>
</dbReference>
<dbReference type="Gene3D" id="3.40.50.280">
    <property type="entry name" value="Cobalamin-binding domain"/>
    <property type="match status" value="1"/>
</dbReference>
<dbReference type="PROSITE" id="PS51918">
    <property type="entry name" value="RADICAL_SAM"/>
    <property type="match status" value="1"/>
</dbReference>